<evidence type="ECO:0000313" key="5">
    <source>
        <dbReference type="EMBL" id="MRH22286.1"/>
    </source>
</evidence>
<dbReference type="OrthoDB" id="9803988at2"/>
<dbReference type="EMBL" id="WJPO01000027">
    <property type="protein sequence ID" value="MRH22286.1"/>
    <property type="molecule type" value="Genomic_DNA"/>
</dbReference>
<dbReference type="PANTHER" id="PTHR30290">
    <property type="entry name" value="PERIPLASMIC BINDING COMPONENT OF ABC TRANSPORTER"/>
    <property type="match status" value="1"/>
</dbReference>
<dbReference type="SUPFAM" id="SSF53850">
    <property type="entry name" value="Periplasmic binding protein-like II"/>
    <property type="match status" value="1"/>
</dbReference>
<keyword evidence="6" id="KW-1185">Reference proteome</keyword>
<feature type="chain" id="PRO_5032512053" description="Solute-binding protein family 5 domain-containing protein" evidence="3">
    <location>
        <begin position="24"/>
        <end position="169"/>
    </location>
</feature>
<evidence type="ECO:0000313" key="6">
    <source>
        <dbReference type="Proteomes" id="UP000466730"/>
    </source>
</evidence>
<comment type="subcellular location">
    <subcellularLocation>
        <location evidence="1">Periplasm</location>
    </subcellularLocation>
</comment>
<comment type="similarity">
    <text evidence="2">Belongs to the bacterial solute-binding protein 5 family.</text>
</comment>
<dbReference type="InterPro" id="IPR000914">
    <property type="entry name" value="SBP_5_dom"/>
</dbReference>
<dbReference type="AlphaFoldDB" id="A0A844B7D2"/>
<comment type="caution">
    <text evidence="5">The sequence shown here is derived from an EMBL/GenBank/DDBJ whole genome shotgun (WGS) entry which is preliminary data.</text>
</comment>
<dbReference type="GO" id="GO:0030288">
    <property type="term" value="C:outer membrane-bounded periplasmic space"/>
    <property type="evidence" value="ECO:0007669"/>
    <property type="project" value="TreeGrafter"/>
</dbReference>
<gene>
    <name evidence="5" type="ORF">GH815_14970</name>
</gene>
<feature type="signal peptide" evidence="3">
    <location>
        <begin position="1"/>
        <end position="23"/>
    </location>
</feature>
<evidence type="ECO:0000256" key="3">
    <source>
        <dbReference type="SAM" id="SignalP"/>
    </source>
</evidence>
<proteinExistence type="inferred from homology"/>
<keyword evidence="3" id="KW-0732">Signal</keyword>
<reference evidence="5 6" key="1">
    <citation type="submission" date="2019-11" db="EMBL/GenBank/DDBJ databases">
        <title>Draft Whole-Genome sequence of the marine photosynthetic bacterium Rhodovulum strictum DSM 11289.</title>
        <authorList>
            <person name="Kyndt J.A."/>
            <person name="Meyer T.E."/>
        </authorList>
    </citation>
    <scope>NUCLEOTIDE SEQUENCE [LARGE SCALE GENOMIC DNA]</scope>
    <source>
        <strain evidence="5 6">DSM 11289</strain>
    </source>
</reference>
<dbReference type="InterPro" id="IPR039424">
    <property type="entry name" value="SBP_5"/>
</dbReference>
<dbReference type="Pfam" id="PF00496">
    <property type="entry name" value="SBP_bac_5"/>
    <property type="match status" value="1"/>
</dbReference>
<evidence type="ECO:0000256" key="2">
    <source>
        <dbReference type="ARBA" id="ARBA00005695"/>
    </source>
</evidence>
<dbReference type="GO" id="GO:1904680">
    <property type="term" value="F:peptide transmembrane transporter activity"/>
    <property type="evidence" value="ECO:0007669"/>
    <property type="project" value="TreeGrafter"/>
</dbReference>
<sequence>MTTRLLAMLALALGLAAPLAAPAQTLDFSWPLNVGPLNPHLYSPNQMFAQSMVYEPLVKYQADGSVAPWLAESWTVSEDGRTFTFALRPGVTFSNGEPFDAAVVKKNFDAVLANAQRHAWLGLIDAIDSVAVVDAMGEWDEALLRDEIAGLQADSVAKHPFASAGSWRS</sequence>
<dbReference type="RefSeq" id="WP_153749566.1">
    <property type="nucleotide sequence ID" value="NZ_BAAADI010000009.1"/>
</dbReference>
<dbReference type="GO" id="GO:0015833">
    <property type="term" value="P:peptide transport"/>
    <property type="evidence" value="ECO:0007669"/>
    <property type="project" value="TreeGrafter"/>
</dbReference>
<name>A0A844B7D2_9RHOB</name>
<dbReference type="PANTHER" id="PTHR30290:SF37">
    <property type="entry name" value="NICKEL-BINDING PERIPLASMIC PROTEIN"/>
    <property type="match status" value="1"/>
</dbReference>
<accession>A0A844B7D2</accession>
<protein>
    <recommendedName>
        <fullName evidence="4">Solute-binding protein family 5 domain-containing protein</fullName>
    </recommendedName>
</protein>
<organism evidence="5 6">
    <name type="scientific">Rhodovulum strictum</name>
    <dbReference type="NCBI Taxonomy" id="58314"/>
    <lineage>
        <taxon>Bacteria</taxon>
        <taxon>Pseudomonadati</taxon>
        <taxon>Pseudomonadota</taxon>
        <taxon>Alphaproteobacteria</taxon>
        <taxon>Rhodobacterales</taxon>
        <taxon>Paracoccaceae</taxon>
        <taxon>Rhodovulum</taxon>
    </lineage>
</organism>
<dbReference type="Gene3D" id="3.40.190.10">
    <property type="entry name" value="Periplasmic binding protein-like II"/>
    <property type="match status" value="1"/>
</dbReference>
<evidence type="ECO:0000256" key="1">
    <source>
        <dbReference type="ARBA" id="ARBA00004418"/>
    </source>
</evidence>
<dbReference type="Proteomes" id="UP000466730">
    <property type="component" value="Unassembled WGS sequence"/>
</dbReference>
<feature type="domain" description="Solute-binding protein family 5" evidence="4">
    <location>
        <begin position="66"/>
        <end position="134"/>
    </location>
</feature>
<evidence type="ECO:0000259" key="4">
    <source>
        <dbReference type="Pfam" id="PF00496"/>
    </source>
</evidence>